<sequence>MHIPLIRRVLRSGLIGLLTIFLTANALAQADPLPSWNDTPTKQAIVAFVTRVAEAGGPDFVPERERVAVFDMDGTLVPEKPVPLALVPVLADIKDAVAGNPLLGDRPAVAALLKGDHAALHAAGEQGINDLIAVATDGRTTEEIVRNVSSLTAQASHPKFGLPYASAVYRPMRELLAYLEANGFRNWICSGSPVLITRAVSETMFGIPPERVIGSYVTTKLEERDGRTVLVFDGRIGHLNDGAGKPVAINLAMGTRPVFVAGNEGGRGDIAMMRWSKDRVGPSFQLLVDHDDGEREYAYEEPDNYSLNAARTYGFQVISIKRDWKAVVAP</sequence>
<accession>A0A512E3K2</accession>
<dbReference type="SUPFAM" id="SSF56784">
    <property type="entry name" value="HAD-like"/>
    <property type="match status" value="1"/>
</dbReference>
<reference evidence="2 3" key="1">
    <citation type="submission" date="2019-07" db="EMBL/GenBank/DDBJ databases">
        <title>Whole genome shotgun sequence of Skermanella aerolata NBRC 106429.</title>
        <authorList>
            <person name="Hosoyama A."/>
            <person name="Uohara A."/>
            <person name="Ohji S."/>
            <person name="Ichikawa N."/>
        </authorList>
    </citation>
    <scope>NUCLEOTIDE SEQUENCE [LARGE SCALE GENOMIC DNA]</scope>
    <source>
        <strain evidence="2 3">NBRC 106429</strain>
    </source>
</reference>
<dbReference type="AlphaFoldDB" id="A0A512E3K2"/>
<evidence type="ECO:0000256" key="1">
    <source>
        <dbReference type="SAM" id="SignalP"/>
    </source>
</evidence>
<feature type="signal peptide" evidence="1">
    <location>
        <begin position="1"/>
        <end position="28"/>
    </location>
</feature>
<feature type="chain" id="PRO_5022076935" evidence="1">
    <location>
        <begin position="29"/>
        <end position="330"/>
    </location>
</feature>
<dbReference type="InterPro" id="IPR036412">
    <property type="entry name" value="HAD-like_sf"/>
</dbReference>
<evidence type="ECO:0000313" key="3">
    <source>
        <dbReference type="Proteomes" id="UP000321523"/>
    </source>
</evidence>
<dbReference type="EMBL" id="BJYZ01000073">
    <property type="protein sequence ID" value="GEO43312.1"/>
    <property type="molecule type" value="Genomic_DNA"/>
</dbReference>
<dbReference type="InterPro" id="IPR023214">
    <property type="entry name" value="HAD_sf"/>
</dbReference>
<keyword evidence="3" id="KW-1185">Reference proteome</keyword>
<protein>
    <submittedName>
        <fullName evidence="2">Haloacid dehalogenase</fullName>
    </submittedName>
</protein>
<name>A0A512E3K2_9PROT</name>
<dbReference type="Pfam" id="PF12710">
    <property type="entry name" value="HAD"/>
    <property type="match status" value="1"/>
</dbReference>
<proteinExistence type="predicted"/>
<dbReference type="Gene3D" id="3.40.50.1000">
    <property type="entry name" value="HAD superfamily/HAD-like"/>
    <property type="match status" value="1"/>
</dbReference>
<evidence type="ECO:0000313" key="2">
    <source>
        <dbReference type="EMBL" id="GEO43312.1"/>
    </source>
</evidence>
<organism evidence="2 3">
    <name type="scientific">Skermanella aerolata</name>
    <dbReference type="NCBI Taxonomy" id="393310"/>
    <lineage>
        <taxon>Bacteria</taxon>
        <taxon>Pseudomonadati</taxon>
        <taxon>Pseudomonadota</taxon>
        <taxon>Alphaproteobacteria</taxon>
        <taxon>Rhodospirillales</taxon>
        <taxon>Azospirillaceae</taxon>
        <taxon>Skermanella</taxon>
    </lineage>
</organism>
<dbReference type="Proteomes" id="UP000321523">
    <property type="component" value="Unassembled WGS sequence"/>
</dbReference>
<comment type="caution">
    <text evidence="2">The sequence shown here is derived from an EMBL/GenBank/DDBJ whole genome shotgun (WGS) entry which is preliminary data.</text>
</comment>
<gene>
    <name evidence="2" type="ORF">SAE02_74600</name>
</gene>
<keyword evidence="1" id="KW-0732">Signal</keyword>